<reference evidence="1" key="1">
    <citation type="book" date="2014" name="THE 24TH EUROPEAN CONGRESS OF CLINICAL MICROBIOLOGY AND INFECTIOUS DISEASES" publisher="ECCMID 2014" city="Barcelona, Spain">
        <title>Identification of resistance genes in three multidrug-resistant Bacteroides fragilis isolates by whole genome sequencing.</title>
        <editorList>
            <person name="Unknown"/>
            <person name="A."/>
        </editorList>
        <authorList>
            <person name="Sydenham T.V."/>
            <person name="Hasman H."/>
            <person name="Wang M."/>
            <person name="Soki J."/>
            <person name="Nagy E."/>
            <person name="Justesen U.S."/>
        </authorList>
    </citation>
    <scope>NUCLEOTIDE SEQUENCE</scope>
    <source>
        <strain evidence="1">DCMOUH0018B</strain>
    </source>
</reference>
<comment type="caution">
    <text evidence="1">The sequence shown here is derived from an EMBL/GenBank/DDBJ whole genome shotgun (WGS) entry which is preliminary data.</text>
</comment>
<gene>
    <name evidence="1" type="ORF">EE52_0215940</name>
</gene>
<dbReference type="RefSeq" id="WP_044301114.1">
    <property type="nucleotide sequence ID" value="NZ_CAEUHN010000012.1"/>
</dbReference>
<reference evidence="1" key="2">
    <citation type="submission" date="2014-07" db="EMBL/GenBank/DDBJ databases">
        <title>Genetics and epidemiology of antimicrobial resistance in B. fragilis group.</title>
        <authorList>
            <person name="Sydenham T.V."/>
            <person name="Hasman H."/>
            <person name="Kemp M."/>
            <person name="Justesen U.S."/>
        </authorList>
    </citation>
    <scope>NUCLEOTIDE SEQUENCE [LARGE SCALE GENOMIC DNA]</scope>
    <source>
        <strain evidence="1">DCMOUH0018B</strain>
    </source>
</reference>
<dbReference type="EMBL" id="JMZZ02000156">
    <property type="protein sequence ID" value="KFX73916.1"/>
    <property type="molecule type" value="Genomic_DNA"/>
</dbReference>
<protein>
    <submittedName>
        <fullName evidence="1">Uncharacterized protein</fullName>
    </submittedName>
</protein>
<dbReference type="PATRIC" id="fig|817.53.peg.3290"/>
<evidence type="ECO:0000313" key="1">
    <source>
        <dbReference type="EMBL" id="KFX73916.1"/>
    </source>
</evidence>
<dbReference type="Pfam" id="PF13148">
    <property type="entry name" value="DUF3987"/>
    <property type="match status" value="2"/>
</dbReference>
<proteinExistence type="predicted"/>
<accession>A0A0I9S894</accession>
<name>A0A0I9S894_BACFG</name>
<sequence length="440" mass="49791">MNKIKIDSDELGVSKVQLPYDGLSEGVCCVIDSVVSTLQCSRDMVITAMFTTVGTAIGKRLAIYDGKYHNYPCLWCCNVAPSGSNKSTPVRFILQPLRNVDAANYKTYQNELKEYRKSKSEDNTDKPKFKQILISDSTPEARSQVLANNANGILLYRDEIKGFLDDIGRYTRSGEVSQLLSMFDSDDISINRKSEDVLLIEKPFMSIFGTIQPEVLEGTFGSDLLMSNGFNQRWLFCYPDSVPPPMYSEKSIPKEIVQSWENFIKGLLAFDFSSMGGELLIMNEAKQRYVEYYNSLQLKKVDADGYMSAVYSKLQIQVLRWAGITHILGNNSSMSRILPEEIEYSIRCMDYFEKCAEKVYSRLSRSKKQLDTKSMTKEQVIAMCYNSFDCKNKAEFANVIGISRPAVSRAVNKYPLLRCYGNECNNNSDDSTESGIIESK</sequence>
<dbReference type="InterPro" id="IPR025048">
    <property type="entry name" value="DUF3987"/>
</dbReference>
<dbReference type="AlphaFoldDB" id="A0A0I9S894"/>
<organism evidence="1">
    <name type="scientific">Bacteroides fragilis</name>
    <dbReference type="NCBI Taxonomy" id="817"/>
    <lineage>
        <taxon>Bacteria</taxon>
        <taxon>Pseudomonadati</taxon>
        <taxon>Bacteroidota</taxon>
        <taxon>Bacteroidia</taxon>
        <taxon>Bacteroidales</taxon>
        <taxon>Bacteroidaceae</taxon>
        <taxon>Bacteroides</taxon>
    </lineage>
</organism>